<name>A0A4Y3HY94_9VIBR</name>
<keyword evidence="4" id="KW-0410">Iron transport</keyword>
<comment type="similarity">
    <text evidence="2">Belongs to the bacterial solute-binding protein 8 family.</text>
</comment>
<evidence type="ECO:0000256" key="4">
    <source>
        <dbReference type="ARBA" id="ARBA00022496"/>
    </source>
</evidence>
<keyword evidence="4" id="KW-0406">Ion transport</keyword>
<keyword evidence="5" id="KW-0732">Signal</keyword>
<dbReference type="EMBL" id="BJLF01000014">
    <property type="protein sequence ID" value="GEA51988.1"/>
    <property type="molecule type" value="Genomic_DNA"/>
</dbReference>
<dbReference type="GO" id="GO:1901678">
    <property type="term" value="P:iron coordination entity transport"/>
    <property type="evidence" value="ECO:0007669"/>
    <property type="project" value="UniProtKB-ARBA"/>
</dbReference>
<dbReference type="Pfam" id="PF01497">
    <property type="entry name" value="Peripla_BP_2"/>
    <property type="match status" value="1"/>
</dbReference>
<dbReference type="Proteomes" id="UP000318717">
    <property type="component" value="Unassembled WGS sequence"/>
</dbReference>
<dbReference type="InterPro" id="IPR002491">
    <property type="entry name" value="ABC_transptr_periplasmic_BD"/>
</dbReference>
<dbReference type="InterPro" id="IPR051313">
    <property type="entry name" value="Bact_iron-sidero_bind"/>
</dbReference>
<sequence>MKNGILGLCMTLLSFQLLSFPLEIQNKFGVTKINKQPVRIVSVGVSDQDDLLALGIKPLATREWYGNQPYAVWPWAQDELGDAKPVVLKGTSYDYEKIASLKPDLIVGVSSGMNQREYEQLSTIAPTLAQSGEYADWMMPWNEKHQMIGQAVGLEAQAKENIQNIVARLDGVKAAHPEFKGKTAVVAFYYNKQPGAYASKDLRSKFLTELGFLIPRPFDELAGNSFYASFSEERLNLLETDVVIWLGEEKDIDSASTVAFRKRMPFHRDGREYFTGDMVGGAFSFYSPLSINYLIDEMVPEISKIINNN</sequence>
<reference evidence="7 8" key="1">
    <citation type="submission" date="2019-06" db="EMBL/GenBank/DDBJ databases">
        <title>Whole genome shotgun sequence of Vibrio inusitatus NBRC 102082.</title>
        <authorList>
            <person name="Hosoyama A."/>
            <person name="Uohara A."/>
            <person name="Ohji S."/>
            <person name="Ichikawa N."/>
        </authorList>
    </citation>
    <scope>NUCLEOTIDE SEQUENCE [LARGE SCALE GENOMIC DNA]</scope>
    <source>
        <strain evidence="7 8">NBRC 102082</strain>
    </source>
</reference>
<accession>A0A4Y3HY94</accession>
<dbReference type="Gene3D" id="3.40.50.1980">
    <property type="entry name" value="Nitrogenase molybdenum iron protein domain"/>
    <property type="match status" value="2"/>
</dbReference>
<dbReference type="AlphaFoldDB" id="A0A4Y3HY94"/>
<evidence type="ECO:0000256" key="1">
    <source>
        <dbReference type="ARBA" id="ARBA00004196"/>
    </source>
</evidence>
<evidence type="ECO:0000256" key="3">
    <source>
        <dbReference type="ARBA" id="ARBA00022448"/>
    </source>
</evidence>
<feature type="domain" description="Fe/B12 periplasmic-binding" evidence="6">
    <location>
        <begin position="39"/>
        <end position="306"/>
    </location>
</feature>
<organism evidence="7 8">
    <name type="scientific">Vibrio inusitatus NBRC 102082</name>
    <dbReference type="NCBI Taxonomy" id="1219070"/>
    <lineage>
        <taxon>Bacteria</taxon>
        <taxon>Pseudomonadati</taxon>
        <taxon>Pseudomonadota</taxon>
        <taxon>Gammaproteobacteria</taxon>
        <taxon>Vibrionales</taxon>
        <taxon>Vibrionaceae</taxon>
        <taxon>Vibrio</taxon>
    </lineage>
</organism>
<keyword evidence="3" id="KW-0813">Transport</keyword>
<evidence type="ECO:0000259" key="6">
    <source>
        <dbReference type="PROSITE" id="PS50983"/>
    </source>
</evidence>
<dbReference type="GO" id="GO:0030288">
    <property type="term" value="C:outer membrane-bounded periplasmic space"/>
    <property type="evidence" value="ECO:0007669"/>
    <property type="project" value="TreeGrafter"/>
</dbReference>
<dbReference type="OrthoDB" id="9793175at2"/>
<gene>
    <name evidence="7" type="ORF">VIN01S_27920</name>
</gene>
<protein>
    <submittedName>
        <fullName evidence="7">ABC transporter substrate-binding protein</fullName>
    </submittedName>
</protein>
<proteinExistence type="inferred from homology"/>
<evidence type="ECO:0000256" key="2">
    <source>
        <dbReference type="ARBA" id="ARBA00008814"/>
    </source>
</evidence>
<evidence type="ECO:0000313" key="8">
    <source>
        <dbReference type="Proteomes" id="UP000318717"/>
    </source>
</evidence>
<dbReference type="PANTHER" id="PTHR30532">
    <property type="entry name" value="IRON III DICITRATE-BINDING PERIPLASMIC PROTEIN"/>
    <property type="match status" value="1"/>
</dbReference>
<evidence type="ECO:0000313" key="7">
    <source>
        <dbReference type="EMBL" id="GEA51988.1"/>
    </source>
</evidence>
<keyword evidence="8" id="KW-1185">Reference proteome</keyword>
<comment type="caution">
    <text evidence="7">The sequence shown here is derived from an EMBL/GenBank/DDBJ whole genome shotgun (WGS) entry which is preliminary data.</text>
</comment>
<dbReference type="PROSITE" id="PS50983">
    <property type="entry name" value="FE_B12_PBP"/>
    <property type="match status" value="1"/>
</dbReference>
<keyword evidence="4" id="KW-0408">Iron</keyword>
<dbReference type="CDD" id="cd01146">
    <property type="entry name" value="FhuD"/>
    <property type="match status" value="1"/>
</dbReference>
<dbReference type="SUPFAM" id="SSF53807">
    <property type="entry name" value="Helical backbone' metal receptor"/>
    <property type="match status" value="1"/>
</dbReference>
<comment type="subcellular location">
    <subcellularLocation>
        <location evidence="1">Cell envelope</location>
    </subcellularLocation>
</comment>
<dbReference type="PANTHER" id="PTHR30532:SF24">
    <property type="entry name" value="FERRIC ENTEROBACTIN-BINDING PERIPLASMIC PROTEIN FEPB"/>
    <property type="match status" value="1"/>
</dbReference>
<evidence type="ECO:0000256" key="5">
    <source>
        <dbReference type="ARBA" id="ARBA00022729"/>
    </source>
</evidence>